<sequence length="38" mass="4781">MYFQYFNVYIYTNNKFIKNTLNQYPVHKIKLLSLFFIL</sequence>
<evidence type="ECO:0000313" key="1">
    <source>
        <dbReference type="EMBL" id="QHT33280.1"/>
    </source>
</evidence>
<accession>A0A6C0EYH9</accession>
<name>A0A6C0EYH9_9ZZZZ</name>
<dbReference type="EMBL" id="MN738962">
    <property type="protein sequence ID" value="QHT33280.1"/>
    <property type="molecule type" value="Genomic_DNA"/>
</dbReference>
<organism evidence="1">
    <name type="scientific">viral metagenome</name>
    <dbReference type="NCBI Taxonomy" id="1070528"/>
    <lineage>
        <taxon>unclassified sequences</taxon>
        <taxon>metagenomes</taxon>
        <taxon>organismal metagenomes</taxon>
    </lineage>
</organism>
<proteinExistence type="predicted"/>
<reference evidence="1" key="1">
    <citation type="journal article" date="2020" name="Nature">
        <title>Giant virus diversity and host interactions through global metagenomics.</title>
        <authorList>
            <person name="Schulz F."/>
            <person name="Roux S."/>
            <person name="Paez-Espino D."/>
            <person name="Jungbluth S."/>
            <person name="Walsh D.A."/>
            <person name="Denef V.J."/>
            <person name="McMahon K.D."/>
            <person name="Konstantinidis K.T."/>
            <person name="Eloe-Fadrosh E.A."/>
            <person name="Kyrpides N.C."/>
            <person name="Woyke T."/>
        </authorList>
    </citation>
    <scope>NUCLEOTIDE SEQUENCE</scope>
    <source>
        <strain evidence="1">GVMAG-M-3300009161-34</strain>
    </source>
</reference>
<protein>
    <submittedName>
        <fullName evidence="1">Uncharacterized protein</fullName>
    </submittedName>
</protein>
<dbReference type="AlphaFoldDB" id="A0A6C0EYH9"/>